<sequence>MEWKKETTELQSITVCTFISLILALLGLFFQNLLLLLIFLVSFLLFYSAQLYINKAGEKLTFQNKRSRERLNKGDWNEWSFTFKNSGLPILNGSLILRFNDVVHPAGVDYDVFPGGIIEMKIPFSIDKNESVCIKFPVEAQRRGLAKIDKMFVEIPNLFGSGEVHMQYTKPVKAELLVFPQKKAVDGFSSAHTKTQGVFAVHDSLFRDPFQPVGTRDYSPGDSFADINWKATARMQSLQTKVNSPATSRNWLITLNISSKYSITGELEELIERTAFIIETAAKNDIPYSLAINVRSLNRTPFYYLPIGEGKKQRQRALEMLSVLSVEDVTFPFSIMYQYLILHHQIPPVLISAGIQDKESEKLLSIISHKDVSVFLLENTHDQGVLRAWKQHSRKFA</sequence>
<dbReference type="EMBL" id="VTEH01000001">
    <property type="protein sequence ID" value="TYR77723.1"/>
    <property type="molecule type" value="Genomic_DNA"/>
</dbReference>
<dbReference type="PANTHER" id="PTHR34351:SF2">
    <property type="entry name" value="DUF58 DOMAIN-CONTAINING PROTEIN"/>
    <property type="match status" value="1"/>
</dbReference>
<dbReference type="Pfam" id="PF01882">
    <property type="entry name" value="DUF58"/>
    <property type="match status" value="1"/>
</dbReference>
<feature type="transmembrane region" description="Helical" evidence="1">
    <location>
        <begin position="36"/>
        <end position="53"/>
    </location>
</feature>
<dbReference type="RefSeq" id="WP_148945312.1">
    <property type="nucleotide sequence ID" value="NZ_VTEH01000001.1"/>
</dbReference>
<feature type="transmembrane region" description="Helical" evidence="1">
    <location>
        <begin position="12"/>
        <end position="30"/>
    </location>
</feature>
<keyword evidence="1" id="KW-0812">Transmembrane</keyword>
<dbReference type="Proteomes" id="UP000323317">
    <property type="component" value="Unassembled WGS sequence"/>
</dbReference>
<protein>
    <submittedName>
        <fullName evidence="3">DUF58 domain-containing protein</fullName>
    </submittedName>
</protein>
<dbReference type="InterPro" id="IPR002881">
    <property type="entry name" value="DUF58"/>
</dbReference>
<feature type="domain" description="DUF58" evidence="2">
    <location>
        <begin position="215"/>
        <end position="321"/>
    </location>
</feature>
<comment type="caution">
    <text evidence="3">The sequence shown here is derived from an EMBL/GenBank/DDBJ whole genome shotgun (WGS) entry which is preliminary data.</text>
</comment>
<keyword evidence="1" id="KW-0472">Membrane</keyword>
<proteinExistence type="predicted"/>
<gene>
    <name evidence="3" type="ORF">FZC79_02595</name>
</gene>
<evidence type="ECO:0000259" key="2">
    <source>
        <dbReference type="Pfam" id="PF01882"/>
    </source>
</evidence>
<evidence type="ECO:0000313" key="3">
    <source>
        <dbReference type="EMBL" id="TYR77723.1"/>
    </source>
</evidence>
<reference evidence="3 4" key="1">
    <citation type="submission" date="2019-08" db="EMBL/GenBank/DDBJ databases">
        <title>Bacillus genomes from the desert of Cuatro Cienegas, Coahuila.</title>
        <authorList>
            <person name="Olmedo-Alvarez G."/>
        </authorList>
    </citation>
    <scope>NUCLEOTIDE SEQUENCE [LARGE SCALE GENOMIC DNA]</scope>
    <source>
        <strain evidence="3 4">CH40_1T</strain>
    </source>
</reference>
<accession>A0A5D4KN42</accession>
<keyword evidence="1" id="KW-1133">Transmembrane helix</keyword>
<evidence type="ECO:0000313" key="4">
    <source>
        <dbReference type="Proteomes" id="UP000323317"/>
    </source>
</evidence>
<dbReference type="PANTHER" id="PTHR34351">
    <property type="entry name" value="SLR1927 PROTEIN-RELATED"/>
    <property type="match status" value="1"/>
</dbReference>
<dbReference type="AlphaFoldDB" id="A0A5D4KN42"/>
<organism evidence="3 4">
    <name type="scientific">Rossellomorea vietnamensis</name>
    <dbReference type="NCBI Taxonomy" id="218284"/>
    <lineage>
        <taxon>Bacteria</taxon>
        <taxon>Bacillati</taxon>
        <taxon>Bacillota</taxon>
        <taxon>Bacilli</taxon>
        <taxon>Bacillales</taxon>
        <taxon>Bacillaceae</taxon>
        <taxon>Rossellomorea</taxon>
    </lineage>
</organism>
<evidence type="ECO:0000256" key="1">
    <source>
        <dbReference type="SAM" id="Phobius"/>
    </source>
</evidence>
<name>A0A5D4KN42_9BACI</name>